<dbReference type="KEGG" id="msj:MSSAC_2611"/>
<organism evidence="2 3">
    <name type="scientific">Methanosarcina siciliae C2J</name>
    <dbReference type="NCBI Taxonomy" id="1434118"/>
    <lineage>
        <taxon>Archaea</taxon>
        <taxon>Methanobacteriati</taxon>
        <taxon>Methanobacteriota</taxon>
        <taxon>Stenosarchaea group</taxon>
        <taxon>Methanomicrobia</taxon>
        <taxon>Methanosarcinales</taxon>
        <taxon>Methanosarcinaceae</taxon>
        <taxon>Methanosarcina</taxon>
    </lineage>
</organism>
<accession>A0A0E3LDF9</accession>
<reference evidence="2 3" key="1">
    <citation type="submission" date="2014-07" db="EMBL/GenBank/DDBJ databases">
        <title>Methanogenic archaea and the global carbon cycle.</title>
        <authorList>
            <person name="Henriksen J.R."/>
            <person name="Luke J."/>
            <person name="Reinhart S."/>
            <person name="Benedict M.N."/>
            <person name="Youngblut N.D."/>
            <person name="Metcalf M.E."/>
            <person name="Whitaker R.J."/>
            <person name="Metcalf W.W."/>
        </authorList>
    </citation>
    <scope>NUCLEOTIDE SEQUENCE [LARGE SCALE GENOMIC DNA]</scope>
    <source>
        <strain evidence="2 3">C2J</strain>
    </source>
</reference>
<dbReference type="InterPro" id="IPR006457">
    <property type="entry name" value="S_layer-rel_Mac"/>
</dbReference>
<dbReference type="EMBL" id="CP009508">
    <property type="protein sequence ID" value="AKB37201.1"/>
    <property type="molecule type" value="Genomic_DNA"/>
</dbReference>
<dbReference type="AlphaFoldDB" id="A0A0E3LDF9"/>
<evidence type="ECO:0000313" key="2">
    <source>
        <dbReference type="EMBL" id="AKB37201.1"/>
    </source>
</evidence>
<evidence type="ECO:0000313" key="3">
    <source>
        <dbReference type="Proteomes" id="UP000033123"/>
    </source>
</evidence>
<dbReference type="Proteomes" id="UP000033123">
    <property type="component" value="Chromosome"/>
</dbReference>
<dbReference type="HOGENOM" id="CLU_2766145_0_0_2"/>
<dbReference type="Pfam" id="PF07752">
    <property type="entry name" value="S-layer"/>
    <property type="match status" value="1"/>
</dbReference>
<name>A0A0E3LDF9_9EURY</name>
<dbReference type="PATRIC" id="fig|1434118.4.peg.3388"/>
<protein>
    <recommendedName>
        <fullName evidence="1">S-layer family duplication domain-containing protein</fullName>
    </recommendedName>
</protein>
<feature type="domain" description="S-layer family duplication" evidence="1">
    <location>
        <begin position="2"/>
        <end position="69"/>
    </location>
</feature>
<dbReference type="Gene3D" id="2.60.40.4190">
    <property type="match status" value="1"/>
</dbReference>
<gene>
    <name evidence="2" type="ORF">MSSAC_2611</name>
</gene>
<evidence type="ECO:0000259" key="1">
    <source>
        <dbReference type="Pfam" id="PF07752"/>
    </source>
</evidence>
<proteinExistence type="predicted"/>
<sequence>MIGFGAQKFIPLKPDRADKPAMLVLDSDDKYTLKTGEIRNLGEGYILEAKQVDVDCEKVWLEFARDGDEEL</sequence>
<dbReference type="Gene3D" id="2.60.98.40">
    <property type="match status" value="1"/>
</dbReference>